<keyword evidence="2" id="KW-0808">Transferase</keyword>
<protein>
    <submittedName>
        <fullName evidence="2">Methyltransferase domain-containing protein</fullName>
    </submittedName>
</protein>
<dbReference type="RefSeq" id="WP_152729465.1">
    <property type="nucleotide sequence ID" value="NZ_JAABOZ010000003.1"/>
</dbReference>
<comment type="caution">
    <text evidence="2">The sequence shown here is derived from an EMBL/GenBank/DDBJ whole genome shotgun (WGS) entry which is preliminary data.</text>
</comment>
<dbReference type="Pfam" id="PF08242">
    <property type="entry name" value="Methyltransf_12"/>
    <property type="match status" value="1"/>
</dbReference>
<dbReference type="PANTHER" id="PTHR43861:SF1">
    <property type="entry name" value="TRANS-ACONITATE 2-METHYLTRANSFERASE"/>
    <property type="match status" value="1"/>
</dbReference>
<dbReference type="AlphaFoldDB" id="A0A7K3WHK0"/>
<dbReference type="PANTHER" id="PTHR43861">
    <property type="entry name" value="TRANS-ACONITATE 2-METHYLTRANSFERASE-RELATED"/>
    <property type="match status" value="1"/>
</dbReference>
<reference evidence="2 3" key="1">
    <citation type="submission" date="2020-02" db="EMBL/GenBank/DDBJ databases">
        <title>The whole genome sequence of CPCC 205119.</title>
        <authorList>
            <person name="Jiang Z."/>
        </authorList>
    </citation>
    <scope>NUCLEOTIDE SEQUENCE [LARGE SCALE GENOMIC DNA]</scope>
    <source>
        <strain evidence="2 3">CPCC 205119</strain>
    </source>
</reference>
<evidence type="ECO:0000313" key="2">
    <source>
        <dbReference type="EMBL" id="NEL54993.1"/>
    </source>
</evidence>
<name>A0A7K3WHK0_9ACTN</name>
<dbReference type="GO" id="GO:0008168">
    <property type="term" value="F:methyltransferase activity"/>
    <property type="evidence" value="ECO:0007669"/>
    <property type="project" value="UniProtKB-KW"/>
</dbReference>
<keyword evidence="3" id="KW-1185">Reference proteome</keyword>
<sequence>MRLFGPRYTTVAPCYDLLSAEWPVYLRGRRAAFELLDLRPGERVLDVGCGTGLDLPFVRAAGATFHGVDASPQMLGTARRRARGWSGATFLAADATSPAVDELPGGFDAVVCTYALSIIPAWPVAFARAVGRARPGARVVVVDMQPASGPLRPLADLAMRLGGVDPDAHPWTAVEQRCTDVEARSFWSGHVQLRLGTLRT</sequence>
<dbReference type="GO" id="GO:0032259">
    <property type="term" value="P:methylation"/>
    <property type="evidence" value="ECO:0007669"/>
    <property type="project" value="UniProtKB-KW"/>
</dbReference>
<proteinExistence type="predicted"/>
<dbReference type="CDD" id="cd02440">
    <property type="entry name" value="AdoMet_MTases"/>
    <property type="match status" value="1"/>
</dbReference>
<accession>A0A7K3WHK0</accession>
<dbReference type="SUPFAM" id="SSF53335">
    <property type="entry name" value="S-adenosyl-L-methionine-dependent methyltransferases"/>
    <property type="match status" value="1"/>
</dbReference>
<dbReference type="Gene3D" id="3.40.50.150">
    <property type="entry name" value="Vaccinia Virus protein VP39"/>
    <property type="match status" value="1"/>
</dbReference>
<evidence type="ECO:0000259" key="1">
    <source>
        <dbReference type="Pfam" id="PF08242"/>
    </source>
</evidence>
<keyword evidence="2" id="KW-0489">Methyltransferase</keyword>
<dbReference type="InterPro" id="IPR029063">
    <property type="entry name" value="SAM-dependent_MTases_sf"/>
</dbReference>
<dbReference type="Proteomes" id="UP000470470">
    <property type="component" value="Unassembled WGS sequence"/>
</dbReference>
<feature type="domain" description="Methyltransferase type 12" evidence="1">
    <location>
        <begin position="45"/>
        <end position="138"/>
    </location>
</feature>
<gene>
    <name evidence="2" type="ORF">G1H19_13395</name>
</gene>
<organism evidence="2 3">
    <name type="scientific">Goekera deserti</name>
    <dbReference type="NCBI Taxonomy" id="2497753"/>
    <lineage>
        <taxon>Bacteria</taxon>
        <taxon>Bacillati</taxon>
        <taxon>Actinomycetota</taxon>
        <taxon>Actinomycetes</taxon>
        <taxon>Geodermatophilales</taxon>
        <taxon>Geodermatophilaceae</taxon>
        <taxon>Goekera</taxon>
    </lineage>
</organism>
<dbReference type="EMBL" id="JAAGWK010000019">
    <property type="protein sequence ID" value="NEL54993.1"/>
    <property type="molecule type" value="Genomic_DNA"/>
</dbReference>
<dbReference type="InterPro" id="IPR013217">
    <property type="entry name" value="Methyltransf_12"/>
</dbReference>
<evidence type="ECO:0000313" key="3">
    <source>
        <dbReference type="Proteomes" id="UP000470470"/>
    </source>
</evidence>